<evidence type="ECO:0000256" key="5">
    <source>
        <dbReference type="PROSITE-ProRule" id="PRU00169"/>
    </source>
</evidence>
<dbReference type="Proteomes" id="UP000184465">
    <property type="component" value="Unassembled WGS sequence"/>
</dbReference>
<evidence type="ECO:0000256" key="4">
    <source>
        <dbReference type="ARBA" id="ARBA00024867"/>
    </source>
</evidence>
<evidence type="ECO:0000256" key="3">
    <source>
        <dbReference type="ARBA" id="ARBA00023012"/>
    </source>
</evidence>
<dbReference type="GO" id="GO:0000160">
    <property type="term" value="P:phosphorelay signal transduction system"/>
    <property type="evidence" value="ECO:0007669"/>
    <property type="project" value="UniProtKB-KW"/>
</dbReference>
<feature type="domain" description="Response regulatory" evidence="6">
    <location>
        <begin position="2"/>
        <end position="117"/>
    </location>
</feature>
<protein>
    <recommendedName>
        <fullName evidence="1">Stage 0 sporulation protein A homolog</fullName>
    </recommendedName>
</protein>
<organism evidence="7 8">
    <name type="scientific">Paramaledivibacter caminithermalis (strain DSM 15212 / CIP 107654 / DViRD3)</name>
    <name type="common">Clostridium caminithermale</name>
    <dbReference type="NCBI Taxonomy" id="1121301"/>
    <lineage>
        <taxon>Bacteria</taxon>
        <taxon>Bacillati</taxon>
        <taxon>Bacillota</taxon>
        <taxon>Clostridia</taxon>
        <taxon>Peptostreptococcales</taxon>
        <taxon>Caminicellaceae</taxon>
        <taxon>Paramaledivibacter</taxon>
    </lineage>
</organism>
<dbReference type="PANTHER" id="PTHR44591">
    <property type="entry name" value="STRESS RESPONSE REGULATOR PROTEIN 1"/>
    <property type="match status" value="1"/>
</dbReference>
<dbReference type="InterPro" id="IPR050595">
    <property type="entry name" value="Bact_response_regulator"/>
</dbReference>
<dbReference type="EMBL" id="FRAG01000022">
    <property type="protein sequence ID" value="SHK04380.1"/>
    <property type="molecule type" value="Genomic_DNA"/>
</dbReference>
<name>A0A1M6P909_PARC5</name>
<keyword evidence="2 5" id="KW-0597">Phosphoprotein</keyword>
<dbReference type="SUPFAM" id="SSF52172">
    <property type="entry name" value="CheY-like"/>
    <property type="match status" value="1"/>
</dbReference>
<evidence type="ECO:0000313" key="7">
    <source>
        <dbReference type="EMBL" id="SHK04380.1"/>
    </source>
</evidence>
<dbReference type="Pfam" id="PF00072">
    <property type="entry name" value="Response_reg"/>
    <property type="match status" value="1"/>
</dbReference>
<dbReference type="RefSeq" id="WP_073149559.1">
    <property type="nucleotide sequence ID" value="NZ_FRAG01000022.1"/>
</dbReference>
<feature type="modified residue" description="4-aspartylphosphate" evidence="5">
    <location>
        <position position="52"/>
    </location>
</feature>
<gene>
    <name evidence="7" type="ORF">SAMN02745912_02059</name>
</gene>
<sequence>MGVLIVDDAAFMRMTIRKMLEKNNIKVVGETTNGKDAIEKYKILNPKVVTMDITMPKLDGVDSIKEIIKIDPKAKIIVCSSRGQESLVMKAIACGAKSFIVKPINEKRLIEEVNKLL</sequence>
<dbReference type="Gene3D" id="3.40.50.2300">
    <property type="match status" value="1"/>
</dbReference>
<comment type="function">
    <text evidence="4">May play the central regulatory role in sporulation. It may be an element of the effector pathway responsible for the activation of sporulation genes in response to nutritional stress. Spo0A may act in concert with spo0H (a sigma factor) to control the expression of some genes that are critical to the sporulation process.</text>
</comment>
<dbReference type="STRING" id="1121301.SAMN02745912_02059"/>
<dbReference type="PROSITE" id="PS50110">
    <property type="entry name" value="RESPONSE_REGULATORY"/>
    <property type="match status" value="1"/>
</dbReference>
<evidence type="ECO:0000256" key="1">
    <source>
        <dbReference type="ARBA" id="ARBA00018672"/>
    </source>
</evidence>
<keyword evidence="8" id="KW-1185">Reference proteome</keyword>
<evidence type="ECO:0000313" key="8">
    <source>
        <dbReference type="Proteomes" id="UP000184465"/>
    </source>
</evidence>
<dbReference type="InterPro" id="IPR011006">
    <property type="entry name" value="CheY-like_superfamily"/>
</dbReference>
<accession>A0A1M6P909</accession>
<evidence type="ECO:0000256" key="2">
    <source>
        <dbReference type="ARBA" id="ARBA00022553"/>
    </source>
</evidence>
<dbReference type="SMART" id="SM00448">
    <property type="entry name" value="REC"/>
    <property type="match status" value="1"/>
</dbReference>
<dbReference type="PANTHER" id="PTHR44591:SF14">
    <property type="entry name" value="PROTEIN PILG"/>
    <property type="match status" value="1"/>
</dbReference>
<reference evidence="7 8" key="1">
    <citation type="submission" date="2016-11" db="EMBL/GenBank/DDBJ databases">
        <authorList>
            <person name="Jaros S."/>
            <person name="Januszkiewicz K."/>
            <person name="Wedrychowicz H."/>
        </authorList>
    </citation>
    <scope>NUCLEOTIDE SEQUENCE [LARGE SCALE GENOMIC DNA]</scope>
    <source>
        <strain evidence="7 8">DSM 15212</strain>
    </source>
</reference>
<proteinExistence type="predicted"/>
<dbReference type="OrthoDB" id="9779069at2"/>
<evidence type="ECO:0000259" key="6">
    <source>
        <dbReference type="PROSITE" id="PS50110"/>
    </source>
</evidence>
<dbReference type="AlphaFoldDB" id="A0A1M6P909"/>
<dbReference type="InterPro" id="IPR001789">
    <property type="entry name" value="Sig_transdc_resp-reg_receiver"/>
</dbReference>
<keyword evidence="3" id="KW-0902">Two-component regulatory system</keyword>